<comment type="caution">
    <text evidence="3">The sequence shown here is derived from an EMBL/GenBank/DDBJ whole genome shotgun (WGS) entry which is preliminary data.</text>
</comment>
<sequence length="329" mass="37043">MKHRRSSTNLLQVNQLERQTKRRVATVLVMTIVDLTTAVFLIVVGITLVQGESSVPERGPFNPQNTHNVRTFRMCGTNGGQDQLVECPKDSFNWNSPYLSGRFQFPDEAMDLCGDNGSVDGFASPNIAWDYENFTRPEGRSAILKGTVYSPSDLNVAFLFKNDDSFPLRKMKCRFLASDDIWLVEWKLENLTLENGGFYSILAVNKQTSAWSRKTRLTVLPIELTTQQTGESSTKTATESQNTTRSLQSPTPVSTSRNSTEKPGGVEDGYMYYTLILIPVLIVVVLSMKGYYYNLERGNNEEERENDEKSDVEDELINSPEEGQEDTTV</sequence>
<feature type="transmembrane region" description="Helical" evidence="2">
    <location>
        <begin position="270"/>
        <end position="288"/>
    </location>
</feature>
<gene>
    <name evidence="3" type="ORF">KP79_PYT01139</name>
</gene>
<feature type="compositionally biased region" description="Acidic residues" evidence="1">
    <location>
        <begin position="310"/>
        <end position="329"/>
    </location>
</feature>
<feature type="compositionally biased region" description="Polar residues" evidence="1">
    <location>
        <begin position="227"/>
        <end position="258"/>
    </location>
</feature>
<name>A0A210QIL8_MIZYE</name>
<feature type="transmembrane region" description="Helical" evidence="2">
    <location>
        <begin position="24"/>
        <end position="49"/>
    </location>
</feature>
<keyword evidence="2" id="KW-1133">Transmembrane helix</keyword>
<keyword evidence="2" id="KW-0472">Membrane</keyword>
<keyword evidence="4" id="KW-1185">Reference proteome</keyword>
<feature type="region of interest" description="Disordered" evidence="1">
    <location>
        <begin position="227"/>
        <end position="264"/>
    </location>
</feature>
<protein>
    <submittedName>
        <fullName evidence="3">Uncharacterized protein</fullName>
    </submittedName>
</protein>
<keyword evidence="2" id="KW-0812">Transmembrane</keyword>
<evidence type="ECO:0000256" key="2">
    <source>
        <dbReference type="SAM" id="Phobius"/>
    </source>
</evidence>
<evidence type="ECO:0000313" key="4">
    <source>
        <dbReference type="Proteomes" id="UP000242188"/>
    </source>
</evidence>
<feature type="region of interest" description="Disordered" evidence="1">
    <location>
        <begin position="299"/>
        <end position="329"/>
    </location>
</feature>
<evidence type="ECO:0000256" key="1">
    <source>
        <dbReference type="SAM" id="MobiDB-lite"/>
    </source>
</evidence>
<dbReference type="SUPFAM" id="SSF48726">
    <property type="entry name" value="Immunoglobulin"/>
    <property type="match status" value="1"/>
</dbReference>
<dbReference type="AlphaFoldDB" id="A0A210QIL8"/>
<dbReference type="InterPro" id="IPR036179">
    <property type="entry name" value="Ig-like_dom_sf"/>
</dbReference>
<reference evidence="3 4" key="1">
    <citation type="journal article" date="2017" name="Nat. Ecol. Evol.">
        <title>Scallop genome provides insights into evolution of bilaterian karyotype and development.</title>
        <authorList>
            <person name="Wang S."/>
            <person name="Zhang J."/>
            <person name="Jiao W."/>
            <person name="Li J."/>
            <person name="Xun X."/>
            <person name="Sun Y."/>
            <person name="Guo X."/>
            <person name="Huan P."/>
            <person name="Dong B."/>
            <person name="Zhang L."/>
            <person name="Hu X."/>
            <person name="Sun X."/>
            <person name="Wang J."/>
            <person name="Zhao C."/>
            <person name="Wang Y."/>
            <person name="Wang D."/>
            <person name="Huang X."/>
            <person name="Wang R."/>
            <person name="Lv J."/>
            <person name="Li Y."/>
            <person name="Zhang Z."/>
            <person name="Liu B."/>
            <person name="Lu W."/>
            <person name="Hui Y."/>
            <person name="Liang J."/>
            <person name="Zhou Z."/>
            <person name="Hou R."/>
            <person name="Li X."/>
            <person name="Liu Y."/>
            <person name="Li H."/>
            <person name="Ning X."/>
            <person name="Lin Y."/>
            <person name="Zhao L."/>
            <person name="Xing Q."/>
            <person name="Dou J."/>
            <person name="Li Y."/>
            <person name="Mao J."/>
            <person name="Guo H."/>
            <person name="Dou H."/>
            <person name="Li T."/>
            <person name="Mu C."/>
            <person name="Jiang W."/>
            <person name="Fu Q."/>
            <person name="Fu X."/>
            <person name="Miao Y."/>
            <person name="Liu J."/>
            <person name="Yu Q."/>
            <person name="Li R."/>
            <person name="Liao H."/>
            <person name="Li X."/>
            <person name="Kong Y."/>
            <person name="Jiang Z."/>
            <person name="Chourrout D."/>
            <person name="Li R."/>
            <person name="Bao Z."/>
        </authorList>
    </citation>
    <scope>NUCLEOTIDE SEQUENCE [LARGE SCALE GENOMIC DNA]</scope>
    <source>
        <strain evidence="3 4">PY_sf001</strain>
    </source>
</reference>
<accession>A0A210QIL8</accession>
<dbReference type="EMBL" id="NEDP02003459">
    <property type="protein sequence ID" value="OWF48625.1"/>
    <property type="molecule type" value="Genomic_DNA"/>
</dbReference>
<proteinExistence type="predicted"/>
<organism evidence="3 4">
    <name type="scientific">Mizuhopecten yessoensis</name>
    <name type="common">Japanese scallop</name>
    <name type="synonym">Patinopecten yessoensis</name>
    <dbReference type="NCBI Taxonomy" id="6573"/>
    <lineage>
        <taxon>Eukaryota</taxon>
        <taxon>Metazoa</taxon>
        <taxon>Spiralia</taxon>
        <taxon>Lophotrochozoa</taxon>
        <taxon>Mollusca</taxon>
        <taxon>Bivalvia</taxon>
        <taxon>Autobranchia</taxon>
        <taxon>Pteriomorphia</taxon>
        <taxon>Pectinida</taxon>
        <taxon>Pectinoidea</taxon>
        <taxon>Pectinidae</taxon>
        <taxon>Mizuhopecten</taxon>
    </lineage>
</organism>
<evidence type="ECO:0000313" key="3">
    <source>
        <dbReference type="EMBL" id="OWF48625.1"/>
    </source>
</evidence>
<feature type="compositionally biased region" description="Basic and acidic residues" evidence="1">
    <location>
        <begin position="299"/>
        <end position="309"/>
    </location>
</feature>
<dbReference type="Proteomes" id="UP000242188">
    <property type="component" value="Unassembled WGS sequence"/>
</dbReference>